<gene>
    <name evidence="2" type="ORF">S7711_10931</name>
</gene>
<feature type="compositionally biased region" description="Low complexity" evidence="1">
    <location>
        <begin position="56"/>
        <end position="70"/>
    </location>
</feature>
<dbReference type="EMBL" id="KL648669">
    <property type="protein sequence ID" value="KEY66119.1"/>
    <property type="molecule type" value="Genomic_DNA"/>
</dbReference>
<dbReference type="HOGENOM" id="CLU_1215479_0_0_1"/>
<protein>
    <submittedName>
        <fullName evidence="2">Uncharacterized protein</fullName>
    </submittedName>
</protein>
<keyword evidence="3" id="KW-1185">Reference proteome</keyword>
<evidence type="ECO:0000256" key="1">
    <source>
        <dbReference type="SAM" id="MobiDB-lite"/>
    </source>
</evidence>
<reference evidence="2 3" key="1">
    <citation type="journal article" date="2014" name="BMC Genomics">
        <title>Comparative genome sequencing reveals chemotype-specific gene clusters in the toxigenic black mold Stachybotrys.</title>
        <authorList>
            <person name="Semeiks J."/>
            <person name="Borek D."/>
            <person name="Otwinowski Z."/>
            <person name="Grishin N.V."/>
        </authorList>
    </citation>
    <scope>NUCLEOTIDE SEQUENCE [LARGE SCALE GENOMIC DNA]</scope>
    <source>
        <strain evidence="3">CBS 109288 / IBT 7711</strain>
    </source>
</reference>
<proteinExistence type="predicted"/>
<evidence type="ECO:0000313" key="2">
    <source>
        <dbReference type="EMBL" id="KEY66119.1"/>
    </source>
</evidence>
<evidence type="ECO:0000313" key="3">
    <source>
        <dbReference type="Proteomes" id="UP000028045"/>
    </source>
</evidence>
<name>A0A084ALE0_STACB</name>
<dbReference type="Proteomes" id="UP000028045">
    <property type="component" value="Unassembled WGS sequence"/>
</dbReference>
<accession>A0A084ALE0</accession>
<dbReference type="AlphaFoldDB" id="A0A084ALE0"/>
<feature type="region of interest" description="Disordered" evidence="1">
    <location>
        <begin position="43"/>
        <end position="83"/>
    </location>
</feature>
<sequence length="228" mass="24107">MLTVLGLDIGYSAALGAASSCTTTMTQTTITGTITTTTAAITTSTTHQERWPNEKPASASAPLPANSRSPIVERGKVPSPPPTYNGNECDWKARCTCGHESRSSLHRVRISPRPPPVDLLVCRRNKPLDDYRCRRHSIPAARLGARSCSITHRTPQAQGFSTSVVLPPSPLLAGPPEPAATATAHFLPPFRATLLHHAALSRAPSSAIVARASPADRTFGSGNIASFS</sequence>
<organism evidence="2 3">
    <name type="scientific">Stachybotrys chartarum (strain CBS 109288 / IBT 7711)</name>
    <name type="common">Toxic black mold</name>
    <name type="synonym">Stilbospora chartarum</name>
    <dbReference type="NCBI Taxonomy" id="1280523"/>
    <lineage>
        <taxon>Eukaryota</taxon>
        <taxon>Fungi</taxon>
        <taxon>Dikarya</taxon>
        <taxon>Ascomycota</taxon>
        <taxon>Pezizomycotina</taxon>
        <taxon>Sordariomycetes</taxon>
        <taxon>Hypocreomycetidae</taxon>
        <taxon>Hypocreales</taxon>
        <taxon>Stachybotryaceae</taxon>
        <taxon>Stachybotrys</taxon>
    </lineage>
</organism>